<dbReference type="Gene3D" id="1.10.10.10">
    <property type="entry name" value="Winged helix-like DNA-binding domain superfamily/Winged helix DNA-binding domain"/>
    <property type="match status" value="1"/>
</dbReference>
<dbReference type="EMBL" id="JABEMA010000006">
    <property type="protein sequence ID" value="NNH21728.1"/>
    <property type="molecule type" value="Genomic_DNA"/>
</dbReference>
<gene>
    <name evidence="6" type="ORF">HLB09_01215</name>
</gene>
<dbReference type="SMART" id="SM00418">
    <property type="entry name" value="HTH_ARSR"/>
    <property type="match status" value="1"/>
</dbReference>
<evidence type="ECO:0000313" key="6">
    <source>
        <dbReference type="EMBL" id="NNH21728.1"/>
    </source>
</evidence>
<dbReference type="SUPFAM" id="SSF46785">
    <property type="entry name" value="Winged helix' DNA-binding domain"/>
    <property type="match status" value="1"/>
</dbReference>
<evidence type="ECO:0000313" key="7">
    <source>
        <dbReference type="Proteomes" id="UP000555552"/>
    </source>
</evidence>
<reference evidence="6 7" key="1">
    <citation type="submission" date="2020-05" db="EMBL/GenBank/DDBJ databases">
        <title>MicrobeNet Type strains.</title>
        <authorList>
            <person name="Nicholson A.C."/>
        </authorList>
    </citation>
    <scope>NUCLEOTIDE SEQUENCE [LARGE SCALE GENOMIC DNA]</scope>
    <source>
        <strain evidence="6 7">JCM 14547</strain>
    </source>
</reference>
<dbReference type="InterPro" id="IPR051011">
    <property type="entry name" value="Metal_resp_trans_reg"/>
</dbReference>
<dbReference type="InterPro" id="IPR011991">
    <property type="entry name" value="ArsR-like_HTH"/>
</dbReference>
<dbReference type="InterPro" id="IPR036388">
    <property type="entry name" value="WH-like_DNA-bd_sf"/>
</dbReference>
<dbReference type="GO" id="GO:0003700">
    <property type="term" value="F:DNA-binding transcription factor activity"/>
    <property type="evidence" value="ECO:0007669"/>
    <property type="project" value="InterPro"/>
</dbReference>
<feature type="region of interest" description="Disordered" evidence="4">
    <location>
        <begin position="125"/>
        <end position="147"/>
    </location>
</feature>
<dbReference type="PANTHER" id="PTHR43132:SF6">
    <property type="entry name" value="HTH-TYPE TRANSCRIPTIONAL REPRESSOR CZRA"/>
    <property type="match status" value="1"/>
</dbReference>
<evidence type="ECO:0000256" key="3">
    <source>
        <dbReference type="ARBA" id="ARBA00023163"/>
    </source>
</evidence>
<dbReference type="InterPro" id="IPR036390">
    <property type="entry name" value="WH_DNA-bd_sf"/>
</dbReference>
<accession>A0A849BVZ4</accession>
<keyword evidence="2" id="KW-0238">DNA-binding</keyword>
<comment type="caution">
    <text evidence="6">The sequence shown here is derived from an EMBL/GenBank/DDBJ whole genome shotgun (WGS) entry which is preliminary data.</text>
</comment>
<dbReference type="CDD" id="cd00090">
    <property type="entry name" value="HTH_ARSR"/>
    <property type="match status" value="1"/>
</dbReference>
<evidence type="ECO:0000256" key="2">
    <source>
        <dbReference type="ARBA" id="ARBA00023125"/>
    </source>
</evidence>
<dbReference type="PROSITE" id="PS50987">
    <property type="entry name" value="HTH_ARSR_2"/>
    <property type="match status" value="1"/>
</dbReference>
<dbReference type="Pfam" id="PF01022">
    <property type="entry name" value="HTH_5"/>
    <property type="match status" value="1"/>
</dbReference>
<protein>
    <submittedName>
        <fullName evidence="6">Winged helix-turn-helix transcriptional regulator</fullName>
    </submittedName>
</protein>
<organism evidence="6 7">
    <name type="scientific">Pseudokineococcus marinus</name>
    <dbReference type="NCBI Taxonomy" id="351215"/>
    <lineage>
        <taxon>Bacteria</taxon>
        <taxon>Bacillati</taxon>
        <taxon>Actinomycetota</taxon>
        <taxon>Actinomycetes</taxon>
        <taxon>Kineosporiales</taxon>
        <taxon>Kineosporiaceae</taxon>
        <taxon>Pseudokineococcus</taxon>
    </lineage>
</organism>
<dbReference type="Proteomes" id="UP000555552">
    <property type="component" value="Unassembled WGS sequence"/>
</dbReference>
<evidence type="ECO:0000256" key="4">
    <source>
        <dbReference type="SAM" id="MobiDB-lite"/>
    </source>
</evidence>
<dbReference type="RefSeq" id="WP_171201591.1">
    <property type="nucleotide sequence ID" value="NZ_BAAANP010000015.1"/>
</dbReference>
<feature type="domain" description="HTH arsR-type" evidence="5">
    <location>
        <begin position="24"/>
        <end position="121"/>
    </location>
</feature>
<evidence type="ECO:0000256" key="1">
    <source>
        <dbReference type="ARBA" id="ARBA00023015"/>
    </source>
</evidence>
<name>A0A849BVZ4_9ACTN</name>
<dbReference type="PRINTS" id="PR00778">
    <property type="entry name" value="HTHARSR"/>
</dbReference>
<dbReference type="NCBIfam" id="NF033788">
    <property type="entry name" value="HTH_metalloreg"/>
    <property type="match status" value="1"/>
</dbReference>
<dbReference type="PANTHER" id="PTHR43132">
    <property type="entry name" value="ARSENICAL RESISTANCE OPERON REPRESSOR ARSR-RELATED"/>
    <property type="match status" value="1"/>
</dbReference>
<evidence type="ECO:0000259" key="5">
    <source>
        <dbReference type="PROSITE" id="PS50987"/>
    </source>
</evidence>
<dbReference type="InterPro" id="IPR001845">
    <property type="entry name" value="HTH_ArsR_DNA-bd_dom"/>
</dbReference>
<keyword evidence="7" id="KW-1185">Reference proteome</keyword>
<dbReference type="AlphaFoldDB" id="A0A849BVZ4"/>
<sequence>MEDEACDLLCLDLPHAEAVRTALPPAPDLEGAAARAKALGDPTRLRIALALATGGPMCGCDLAWVTGLAANLVSHHARVLRSCGLASSRRDGKLVVYRLTALGHELLGVLGIPRVHGVHGVTDTVATEQPGAGRPAGPLDLPSAVVA</sequence>
<proteinExistence type="predicted"/>
<keyword evidence="3" id="KW-0804">Transcription</keyword>
<dbReference type="GO" id="GO:0003677">
    <property type="term" value="F:DNA binding"/>
    <property type="evidence" value="ECO:0007669"/>
    <property type="project" value="UniProtKB-KW"/>
</dbReference>
<keyword evidence="1" id="KW-0805">Transcription regulation</keyword>